<sequence length="296" mass="31724">MAQVFLITGASTGFGALAARALARSGHTVFAGMYSHDGKTKQHEDAASSFAKEHKADLRTVSLNLLDEASVASAVKQIHDQTGKLDSIVHNAGHMNFGPAEAFTPAQYLRMYDINVIGCQRLNQAALPAMRKQRSGHLIWISSSSVYGAESPMLGPYFAAKAGMDSLAHTYAHELNPWGIETTIVMPGVFTGTNHFQDAAKPGVPEVAKEYEDGPTKGMSEQTMSGTASIPPPDAHPSLVADALLELAAKPRGQKPFRVYVDPGQDGCDLVAPLVDRMGNDFYRRLGLENVTTVSL</sequence>
<gene>
    <name evidence="3" type="ORF">BAUCODRAFT_220827</name>
</gene>
<evidence type="ECO:0000313" key="4">
    <source>
        <dbReference type="Proteomes" id="UP000011761"/>
    </source>
</evidence>
<dbReference type="Proteomes" id="UP000011761">
    <property type="component" value="Unassembled WGS sequence"/>
</dbReference>
<dbReference type="EMBL" id="KB445559">
    <property type="protein sequence ID" value="EMC94094.1"/>
    <property type="molecule type" value="Genomic_DNA"/>
</dbReference>
<dbReference type="AlphaFoldDB" id="M2N4Z6"/>
<dbReference type="OrthoDB" id="1274115at2759"/>
<dbReference type="RefSeq" id="XP_007679029.1">
    <property type="nucleotide sequence ID" value="XM_007680839.1"/>
</dbReference>
<accession>M2N4Z6</accession>
<keyword evidence="4" id="KW-1185">Reference proteome</keyword>
<reference evidence="3 4" key="1">
    <citation type="journal article" date="2012" name="PLoS Pathog.">
        <title>Diverse lifestyles and strategies of plant pathogenesis encoded in the genomes of eighteen Dothideomycetes fungi.</title>
        <authorList>
            <person name="Ohm R.A."/>
            <person name="Feau N."/>
            <person name="Henrissat B."/>
            <person name="Schoch C.L."/>
            <person name="Horwitz B.A."/>
            <person name="Barry K.W."/>
            <person name="Condon B.J."/>
            <person name="Copeland A.C."/>
            <person name="Dhillon B."/>
            <person name="Glaser F."/>
            <person name="Hesse C.N."/>
            <person name="Kosti I."/>
            <person name="LaButti K."/>
            <person name="Lindquist E.A."/>
            <person name="Lucas S."/>
            <person name="Salamov A.A."/>
            <person name="Bradshaw R.E."/>
            <person name="Ciuffetti L."/>
            <person name="Hamelin R.C."/>
            <person name="Kema G.H.J."/>
            <person name="Lawrence C."/>
            <person name="Scott J.A."/>
            <person name="Spatafora J.W."/>
            <person name="Turgeon B.G."/>
            <person name="de Wit P.J.G.M."/>
            <person name="Zhong S."/>
            <person name="Goodwin S.B."/>
            <person name="Grigoriev I.V."/>
        </authorList>
    </citation>
    <scope>NUCLEOTIDE SEQUENCE [LARGE SCALE GENOMIC DNA]</scope>
    <source>
        <strain evidence="3 4">UAMH 10762</strain>
    </source>
</reference>
<dbReference type="InterPro" id="IPR002347">
    <property type="entry name" value="SDR_fam"/>
</dbReference>
<dbReference type="Gene3D" id="3.40.50.720">
    <property type="entry name" value="NAD(P)-binding Rossmann-like Domain"/>
    <property type="match status" value="1"/>
</dbReference>
<dbReference type="InterPro" id="IPR057326">
    <property type="entry name" value="KR_dom"/>
</dbReference>
<dbReference type="InterPro" id="IPR051911">
    <property type="entry name" value="SDR_oxidoreductase"/>
</dbReference>
<dbReference type="SMART" id="SM00822">
    <property type="entry name" value="PKS_KR"/>
    <property type="match status" value="1"/>
</dbReference>
<protein>
    <recommendedName>
        <fullName evidence="2">Ketoreductase domain-containing protein</fullName>
    </recommendedName>
</protein>
<dbReference type="eggNOG" id="KOG1610">
    <property type="taxonomic scope" value="Eukaryota"/>
</dbReference>
<dbReference type="HOGENOM" id="CLU_010194_2_9_1"/>
<name>M2N4Z6_BAUPA</name>
<evidence type="ECO:0000259" key="2">
    <source>
        <dbReference type="SMART" id="SM00822"/>
    </source>
</evidence>
<evidence type="ECO:0000256" key="1">
    <source>
        <dbReference type="SAM" id="MobiDB-lite"/>
    </source>
</evidence>
<dbReference type="PANTHER" id="PTHR43976">
    <property type="entry name" value="SHORT CHAIN DEHYDROGENASE"/>
    <property type="match status" value="1"/>
</dbReference>
<dbReference type="SUPFAM" id="SSF51735">
    <property type="entry name" value="NAD(P)-binding Rossmann-fold domains"/>
    <property type="match status" value="1"/>
</dbReference>
<dbReference type="InterPro" id="IPR036291">
    <property type="entry name" value="NAD(P)-bd_dom_sf"/>
</dbReference>
<dbReference type="Pfam" id="PF00106">
    <property type="entry name" value="adh_short"/>
    <property type="match status" value="1"/>
</dbReference>
<dbReference type="GeneID" id="19109854"/>
<feature type="compositionally biased region" description="Polar residues" evidence="1">
    <location>
        <begin position="219"/>
        <end position="228"/>
    </location>
</feature>
<organism evidence="3 4">
    <name type="scientific">Baudoinia panamericana (strain UAMH 10762)</name>
    <name type="common">Angels' share fungus</name>
    <name type="synonym">Baudoinia compniacensis (strain UAMH 10762)</name>
    <dbReference type="NCBI Taxonomy" id="717646"/>
    <lineage>
        <taxon>Eukaryota</taxon>
        <taxon>Fungi</taxon>
        <taxon>Dikarya</taxon>
        <taxon>Ascomycota</taxon>
        <taxon>Pezizomycotina</taxon>
        <taxon>Dothideomycetes</taxon>
        <taxon>Dothideomycetidae</taxon>
        <taxon>Mycosphaerellales</taxon>
        <taxon>Teratosphaeriaceae</taxon>
        <taxon>Baudoinia</taxon>
    </lineage>
</organism>
<proteinExistence type="predicted"/>
<dbReference type="OMA" id="HNAGHMS"/>
<feature type="domain" description="Ketoreductase" evidence="2">
    <location>
        <begin position="3"/>
        <end position="193"/>
    </location>
</feature>
<feature type="region of interest" description="Disordered" evidence="1">
    <location>
        <begin position="210"/>
        <end position="229"/>
    </location>
</feature>
<dbReference type="PRINTS" id="PR00081">
    <property type="entry name" value="GDHRDH"/>
</dbReference>
<dbReference type="PANTHER" id="PTHR43976:SF9">
    <property type="entry name" value="OXIDOREDUCTASE"/>
    <property type="match status" value="1"/>
</dbReference>
<dbReference type="KEGG" id="bcom:BAUCODRAFT_220827"/>
<evidence type="ECO:0000313" key="3">
    <source>
        <dbReference type="EMBL" id="EMC94094.1"/>
    </source>
</evidence>